<dbReference type="GO" id="GO:0006820">
    <property type="term" value="P:monoatomic anion transport"/>
    <property type="evidence" value="ECO:0007669"/>
    <property type="project" value="TreeGrafter"/>
</dbReference>
<dbReference type="GO" id="GO:0022857">
    <property type="term" value="F:transmembrane transporter activity"/>
    <property type="evidence" value="ECO:0007669"/>
    <property type="project" value="InterPro"/>
</dbReference>
<keyword evidence="4 5" id="KW-0472">Membrane</keyword>
<proteinExistence type="predicted"/>
<feature type="transmembrane region" description="Helical" evidence="5">
    <location>
        <begin position="62"/>
        <end position="88"/>
    </location>
</feature>
<reference evidence="7 8" key="1">
    <citation type="journal article" date="2018" name="Gigascience">
        <title>Genomes of trombidid mites reveal novel predicted allergens and laterally-transferred genes associated with secondary metabolism.</title>
        <authorList>
            <person name="Dong X."/>
            <person name="Chaisiri K."/>
            <person name="Xia D."/>
            <person name="Armstrong S.D."/>
            <person name="Fang Y."/>
            <person name="Donnelly M.J."/>
            <person name="Kadowaki T."/>
            <person name="McGarry J.W."/>
            <person name="Darby A.C."/>
            <person name="Makepeace B.L."/>
        </authorList>
    </citation>
    <scope>NUCLEOTIDE SEQUENCE [LARGE SCALE GENOMIC DNA]</scope>
    <source>
        <strain evidence="7">UoL-WK</strain>
    </source>
</reference>
<accession>A0A443RGT2</accession>
<dbReference type="GO" id="GO:0016020">
    <property type="term" value="C:membrane"/>
    <property type="evidence" value="ECO:0007669"/>
    <property type="project" value="UniProtKB-SubCell"/>
</dbReference>
<evidence type="ECO:0000256" key="4">
    <source>
        <dbReference type="ARBA" id="ARBA00023136"/>
    </source>
</evidence>
<feature type="transmembrane region" description="Helical" evidence="5">
    <location>
        <begin position="213"/>
        <end position="235"/>
    </location>
</feature>
<keyword evidence="8" id="KW-1185">Reference proteome</keyword>
<evidence type="ECO:0000259" key="6">
    <source>
        <dbReference type="PROSITE" id="PS50850"/>
    </source>
</evidence>
<dbReference type="Pfam" id="PF07690">
    <property type="entry name" value="MFS_1"/>
    <property type="match status" value="1"/>
</dbReference>
<dbReference type="OrthoDB" id="6508905at2759"/>
<comment type="caution">
    <text evidence="7">The sequence shown here is derived from an EMBL/GenBank/DDBJ whole genome shotgun (WGS) entry which is preliminary data.</text>
</comment>
<dbReference type="PROSITE" id="PS50850">
    <property type="entry name" value="MFS"/>
    <property type="match status" value="1"/>
</dbReference>
<evidence type="ECO:0000256" key="3">
    <source>
        <dbReference type="ARBA" id="ARBA00022989"/>
    </source>
</evidence>
<feature type="transmembrane region" description="Helical" evidence="5">
    <location>
        <begin position="189"/>
        <end position="207"/>
    </location>
</feature>
<dbReference type="PANTHER" id="PTHR11662:SF399">
    <property type="entry name" value="FI19708P1-RELATED"/>
    <property type="match status" value="1"/>
</dbReference>
<feature type="non-terminal residue" evidence="7">
    <location>
        <position position="1"/>
    </location>
</feature>
<feature type="transmembrane region" description="Helical" evidence="5">
    <location>
        <begin position="100"/>
        <end position="122"/>
    </location>
</feature>
<evidence type="ECO:0000313" key="8">
    <source>
        <dbReference type="Proteomes" id="UP000285301"/>
    </source>
</evidence>
<evidence type="ECO:0000256" key="1">
    <source>
        <dbReference type="ARBA" id="ARBA00004141"/>
    </source>
</evidence>
<feature type="domain" description="Major facilitator superfamily (MFS) profile" evidence="6">
    <location>
        <begin position="1"/>
        <end position="279"/>
    </location>
</feature>
<name>A0A443RGT2_9ACAR</name>
<dbReference type="EMBL" id="NCKU01000715">
    <property type="protein sequence ID" value="RWS14453.1"/>
    <property type="molecule type" value="Genomic_DNA"/>
</dbReference>
<dbReference type="STRING" id="1965070.A0A443RGT2"/>
<dbReference type="Gene3D" id="1.20.1250.20">
    <property type="entry name" value="MFS general substrate transporter like domains"/>
    <property type="match status" value="2"/>
</dbReference>
<dbReference type="Proteomes" id="UP000285301">
    <property type="component" value="Unassembled WGS sequence"/>
</dbReference>
<keyword evidence="3 5" id="KW-1133">Transmembrane helix</keyword>
<dbReference type="InterPro" id="IPR050382">
    <property type="entry name" value="MFS_Na/Anion_cotransporter"/>
</dbReference>
<evidence type="ECO:0000313" key="7">
    <source>
        <dbReference type="EMBL" id="RWS14453.1"/>
    </source>
</evidence>
<feature type="transmembrane region" description="Helical" evidence="5">
    <location>
        <begin position="134"/>
        <end position="153"/>
    </location>
</feature>
<gene>
    <name evidence="7" type="ORF">B4U79_15106</name>
</gene>
<dbReference type="InterPro" id="IPR020846">
    <property type="entry name" value="MFS_dom"/>
</dbReference>
<dbReference type="AlphaFoldDB" id="A0A443RGT2"/>
<organism evidence="7 8">
    <name type="scientific">Dinothrombium tinctorium</name>
    <dbReference type="NCBI Taxonomy" id="1965070"/>
    <lineage>
        <taxon>Eukaryota</taxon>
        <taxon>Metazoa</taxon>
        <taxon>Ecdysozoa</taxon>
        <taxon>Arthropoda</taxon>
        <taxon>Chelicerata</taxon>
        <taxon>Arachnida</taxon>
        <taxon>Acari</taxon>
        <taxon>Acariformes</taxon>
        <taxon>Trombidiformes</taxon>
        <taxon>Prostigmata</taxon>
        <taxon>Anystina</taxon>
        <taxon>Parasitengona</taxon>
        <taxon>Trombidioidea</taxon>
        <taxon>Trombidiidae</taxon>
        <taxon>Dinothrombium</taxon>
    </lineage>
</organism>
<evidence type="ECO:0000256" key="2">
    <source>
        <dbReference type="ARBA" id="ARBA00022692"/>
    </source>
</evidence>
<feature type="transmembrane region" description="Helical" evidence="5">
    <location>
        <begin position="36"/>
        <end position="56"/>
    </location>
</feature>
<sequence length="279" mass="30455">GGEFDWSPSLQGIVLSSYFYGYISTQIVGGRWAEKWGAKWVCGIGVLGSSVFSLLAPISAKFVLLFCAVRAVVGVFHGLVFSSLFRLLSLWLPANERGSVVAFVFAAGQFAGVYTLPLVSFLCESNFLGGWPSAFYIFGLSGCLLSLIWFLYITDKPDDHPQISEAELQFIQKGVEKSDKSKMSFTDELIFVASFGPCICLMIVPFVGCNKNYVITLLVISMFLYGFCGGGELLIVADFAPNFSGTIFGIANLFTILSAILGPSIVGWLLNENVSRYFM</sequence>
<dbReference type="PANTHER" id="PTHR11662">
    <property type="entry name" value="SOLUTE CARRIER FAMILY 17"/>
    <property type="match status" value="1"/>
</dbReference>
<feature type="transmembrane region" description="Helical" evidence="5">
    <location>
        <begin position="247"/>
        <end position="270"/>
    </location>
</feature>
<dbReference type="InterPro" id="IPR011701">
    <property type="entry name" value="MFS"/>
</dbReference>
<comment type="subcellular location">
    <subcellularLocation>
        <location evidence="1">Membrane</location>
        <topology evidence="1">Multi-pass membrane protein</topology>
    </subcellularLocation>
</comment>
<evidence type="ECO:0000256" key="5">
    <source>
        <dbReference type="SAM" id="Phobius"/>
    </source>
</evidence>
<keyword evidence="2 5" id="KW-0812">Transmembrane</keyword>
<dbReference type="SUPFAM" id="SSF103473">
    <property type="entry name" value="MFS general substrate transporter"/>
    <property type="match status" value="2"/>
</dbReference>
<dbReference type="InterPro" id="IPR036259">
    <property type="entry name" value="MFS_trans_sf"/>
</dbReference>
<protein>
    <submittedName>
        <fullName evidence="7">Putative inorganic phosphate cotransporter-like protein</fullName>
    </submittedName>
</protein>